<dbReference type="PANTHER" id="PTHR45589:SF1">
    <property type="entry name" value="WD REPEAT DOMAIN 62, ISOFORM G"/>
    <property type="match status" value="1"/>
</dbReference>
<organism evidence="3 4">
    <name type="scientific">Verticillium longisporum</name>
    <name type="common">Verticillium dahliae var. longisporum</name>
    <dbReference type="NCBI Taxonomy" id="100787"/>
    <lineage>
        <taxon>Eukaryota</taxon>
        <taxon>Fungi</taxon>
        <taxon>Dikarya</taxon>
        <taxon>Ascomycota</taxon>
        <taxon>Pezizomycotina</taxon>
        <taxon>Sordariomycetes</taxon>
        <taxon>Hypocreomycetidae</taxon>
        <taxon>Glomerellales</taxon>
        <taxon>Plectosphaerellaceae</taxon>
        <taxon>Verticillium</taxon>
    </lineage>
</organism>
<evidence type="ECO:0000256" key="2">
    <source>
        <dbReference type="SAM" id="MobiDB-lite"/>
    </source>
</evidence>
<feature type="repeat" description="WD" evidence="1">
    <location>
        <begin position="736"/>
        <end position="773"/>
    </location>
</feature>
<dbReference type="SMART" id="SM00320">
    <property type="entry name" value="WD40"/>
    <property type="match status" value="4"/>
</dbReference>
<feature type="compositionally biased region" description="Low complexity" evidence="2">
    <location>
        <begin position="864"/>
        <end position="875"/>
    </location>
</feature>
<feature type="compositionally biased region" description="Polar residues" evidence="2">
    <location>
        <begin position="839"/>
        <end position="854"/>
    </location>
</feature>
<evidence type="ECO:0000313" key="3">
    <source>
        <dbReference type="EMBL" id="CRK22753.1"/>
    </source>
</evidence>
<keyword evidence="1" id="KW-0853">WD repeat</keyword>
<dbReference type="Pfam" id="PF06413">
    <property type="entry name" value="Neugrin"/>
    <property type="match status" value="1"/>
</dbReference>
<dbReference type="SUPFAM" id="SSF50978">
    <property type="entry name" value="WD40 repeat-like"/>
    <property type="match status" value="1"/>
</dbReference>
<dbReference type="InterPro" id="IPR010487">
    <property type="entry name" value="NGRN/Rrg9"/>
</dbReference>
<feature type="region of interest" description="Disordered" evidence="2">
    <location>
        <begin position="92"/>
        <end position="215"/>
    </location>
</feature>
<dbReference type="PANTHER" id="PTHR45589">
    <property type="entry name" value="WD REPEAT DOMAIN 62, ISOFORM G"/>
    <property type="match status" value="1"/>
</dbReference>
<protein>
    <submittedName>
        <fullName evidence="3">Uncharacterized protein</fullName>
    </submittedName>
</protein>
<sequence>MSGSLKLRPPIRPPVHLSRESTFLGRLKKVVFHSSRPTTASSSMACACRISSLQLFVRGLTQVHNAGFLAPRNFQRAPTLRPSTALRVAFSTTPLSRSDTAEKPAEDGQAVATVQADGPSSSAAPTSSDSTSDLTWTIEPSADAKDTSRGSPKPRSVKPKRKSRKAGGLETEGKTHSTDGSIATSSKPSSGAKRAAGESDADPAQAPPPQHRRENWQLQKDALKKKFPEGWRPMKRLSPDAVAGIRALHAQFPEEYTTAKLVEKFEISPEAVRRILKSKWQPSPQEEEERQTRWFRRGKDVWARYAELGMKPPQKWRAEGVEVFRRRVHSLSLVAKDVAGPKLDDDGKQMKLMGCVNLGFPIRSITIRHATAYIGGKAGQFATLSVRSVLDCLTDCALTKSQSPTGLVAMGFLIENMVTIDKKHHIDIWSSSYLPGQTEEDLSHIQIPGHGNQILGIQALPRPNHQNAAFLTWSGSGSVLFWDMDGKIKASFDVPIEQTIPEEEGDPVNQLSVVRTTKAGKLLIAGDKLGVLRVIDLTTNEFLLETKAHSADCLGVALHEDDSRVLLASYARDRTVQLFLRSSAGTIEHMQTLDSPAKVVKVVMPSESRIITCSLDRSMQIYDIVSKDDNPDAIAALNTRNIALKASPTSIVLGPGDKTAFVAMLDRSVCQYDLSSGKQVSSFRCVDEGGVEAAILDSLVAGTCPGKETGFILGLSNTDKSVRLYDTQTGYFLDREWGHTEAINGVALVEDDDGGQSIISVGSDGTMMLWTMDLQEPSPVSMSRDPSPVKLEAASSRPPLRRVLSKAELAEFSRPSPLGGRRSPPRTVQRRSSKYGLSVHNTSTPKGLVQSSAAATIAEDTPSRRPSSGDRSSSPPTSPKAPRVTRRPSLPALSVSSRKKSSPSLRGSSGGGFGSLNMATEQACRTLRAYRKKLASTEPIGHEVLSELDTELRLTAAALGDRAIRSKAMDESVISGLLDQYEERLASMLDEKLRITFQPIQKGKAKEVLTPLESPAESSSSAPNPPTLDWLHRTWTVTHSTLTMWRTARNVRITYKPLPGSAAGAPRLDDLVEYEPTGASTPKLKTVAGVDTAAGADTTAWDWRGSGMLFFVSSHWEVLGSGERPLPGGGVERWAVTWFAPTLFTKEGVDVYCDRSEGISEEAYAEVLAALRGLEARAVVDMVEADMRAVEIRL</sequence>
<gene>
    <name evidence="3" type="ORF">BN1723_012754</name>
</gene>
<feature type="compositionally biased region" description="Low complexity" evidence="2">
    <location>
        <begin position="119"/>
        <end position="133"/>
    </location>
</feature>
<feature type="compositionally biased region" description="Polar residues" evidence="2">
    <location>
        <begin position="178"/>
        <end position="189"/>
    </location>
</feature>
<reference evidence="4" key="1">
    <citation type="submission" date="2015-05" db="EMBL/GenBank/DDBJ databases">
        <authorList>
            <person name="Fogelqvist Johan"/>
        </authorList>
    </citation>
    <scope>NUCLEOTIDE SEQUENCE [LARGE SCALE GENOMIC DNA]</scope>
</reference>
<dbReference type="Proteomes" id="UP000045706">
    <property type="component" value="Unassembled WGS sequence"/>
</dbReference>
<name>A0A0G4LL59_VERLO</name>
<dbReference type="InterPro" id="IPR036322">
    <property type="entry name" value="WD40_repeat_dom_sf"/>
</dbReference>
<feature type="compositionally biased region" description="Basic residues" evidence="2">
    <location>
        <begin position="155"/>
        <end position="165"/>
    </location>
</feature>
<evidence type="ECO:0000256" key="1">
    <source>
        <dbReference type="PROSITE-ProRule" id="PRU00221"/>
    </source>
</evidence>
<feature type="non-terminal residue" evidence="3">
    <location>
        <position position="1194"/>
    </location>
</feature>
<proteinExistence type="predicted"/>
<dbReference type="EMBL" id="CVQI01013669">
    <property type="protein sequence ID" value="CRK22753.1"/>
    <property type="molecule type" value="Genomic_DNA"/>
</dbReference>
<feature type="compositionally biased region" description="Low complexity" evidence="2">
    <location>
        <begin position="813"/>
        <end position="826"/>
    </location>
</feature>
<dbReference type="InterPro" id="IPR015943">
    <property type="entry name" value="WD40/YVTN_repeat-like_dom_sf"/>
</dbReference>
<dbReference type="InterPro" id="IPR052779">
    <property type="entry name" value="WDR62"/>
</dbReference>
<dbReference type="InterPro" id="IPR001680">
    <property type="entry name" value="WD40_rpt"/>
</dbReference>
<evidence type="ECO:0000313" key="4">
    <source>
        <dbReference type="Proteomes" id="UP000045706"/>
    </source>
</evidence>
<dbReference type="Gene3D" id="2.130.10.10">
    <property type="entry name" value="YVTN repeat-like/Quinoprotein amine dehydrogenase"/>
    <property type="match status" value="2"/>
</dbReference>
<accession>A0A0G4LL59</accession>
<dbReference type="PROSITE" id="PS50082">
    <property type="entry name" value="WD_REPEATS_2"/>
    <property type="match status" value="1"/>
</dbReference>
<feature type="region of interest" description="Disordered" evidence="2">
    <location>
        <begin position="777"/>
        <end position="916"/>
    </location>
</feature>
<dbReference type="AlphaFoldDB" id="A0A0G4LL59"/>